<evidence type="ECO:0000256" key="5">
    <source>
        <dbReference type="RuleBase" id="RU003616"/>
    </source>
</evidence>
<sequence length="196" mass="22166">MSRNIMPFFNRPDRWLDWDTNRIFESHFGSTLTDDDFFAPMAVTPSYYVRRRPFSRQLSGGVSPGVRSVVPQSQELVQSDKFQVMVDVSHFTPEEITVKTVDNSIVVTAKHEDRADDFGFISRQFSRKYLLPADVDPLAVTSSLSPEGILTVQAPKKQPELKEGERNVPITMAAESLIPQPKEIPVQNETAPKNEI</sequence>
<proteinExistence type="inferred from homology"/>
<dbReference type="GO" id="GO:0051082">
    <property type="term" value="F:unfolded protein binding"/>
    <property type="evidence" value="ECO:0007669"/>
    <property type="project" value="TreeGrafter"/>
</dbReference>
<dbReference type="AlphaFoldDB" id="A0A7R9LL67"/>
<gene>
    <name evidence="7" type="ORF">ONB1V03_LOCUS4292</name>
</gene>
<feature type="binding site" evidence="3">
    <location>
        <position position="111"/>
    </location>
    <ligand>
        <name>Zn(2+)</name>
        <dbReference type="ChEBI" id="CHEBI:29105"/>
        <label>1</label>
    </ligand>
</feature>
<evidence type="ECO:0000313" key="8">
    <source>
        <dbReference type="Proteomes" id="UP000728032"/>
    </source>
</evidence>
<dbReference type="GO" id="GO:0005634">
    <property type="term" value="C:nucleus"/>
    <property type="evidence" value="ECO:0007669"/>
    <property type="project" value="TreeGrafter"/>
</dbReference>
<keyword evidence="1" id="KW-0346">Stress response</keyword>
<dbReference type="GO" id="GO:0005737">
    <property type="term" value="C:cytoplasm"/>
    <property type="evidence" value="ECO:0007669"/>
    <property type="project" value="TreeGrafter"/>
</dbReference>
<dbReference type="Pfam" id="PF00011">
    <property type="entry name" value="HSP20"/>
    <property type="match status" value="1"/>
</dbReference>
<reference evidence="7" key="1">
    <citation type="submission" date="2020-11" db="EMBL/GenBank/DDBJ databases">
        <authorList>
            <person name="Tran Van P."/>
        </authorList>
    </citation>
    <scope>NUCLEOTIDE SEQUENCE</scope>
</reference>
<dbReference type="Gene3D" id="2.60.40.790">
    <property type="match status" value="1"/>
</dbReference>
<dbReference type="InterPro" id="IPR008978">
    <property type="entry name" value="HSP20-like_chaperone"/>
</dbReference>
<dbReference type="PANTHER" id="PTHR45640">
    <property type="entry name" value="HEAT SHOCK PROTEIN HSP-12.2-RELATED"/>
    <property type="match status" value="1"/>
</dbReference>
<dbReference type="InterPro" id="IPR055269">
    <property type="entry name" value="Alpha-crystallin/HSP_16"/>
</dbReference>
<dbReference type="EMBL" id="OC916276">
    <property type="protein sequence ID" value="CAD7643733.1"/>
    <property type="molecule type" value="Genomic_DNA"/>
</dbReference>
<dbReference type="GO" id="GO:0009408">
    <property type="term" value="P:response to heat"/>
    <property type="evidence" value="ECO:0007669"/>
    <property type="project" value="UniProtKB-ARBA"/>
</dbReference>
<accession>A0A7R9LL67</accession>
<keyword evidence="3" id="KW-0479">Metal-binding</keyword>
<dbReference type="InterPro" id="IPR001436">
    <property type="entry name" value="Alpha-crystallin/sHSP_animal"/>
</dbReference>
<name>A0A7R9LL67_9ACAR</name>
<dbReference type="EMBL" id="CAJPVJ010001451">
    <property type="protein sequence ID" value="CAG2164743.1"/>
    <property type="molecule type" value="Genomic_DNA"/>
</dbReference>
<dbReference type="PROSITE" id="PS01031">
    <property type="entry name" value="SHSP"/>
    <property type="match status" value="1"/>
</dbReference>
<evidence type="ECO:0000256" key="4">
    <source>
        <dbReference type="PROSITE-ProRule" id="PRU00285"/>
    </source>
</evidence>
<dbReference type="Proteomes" id="UP000728032">
    <property type="component" value="Unassembled WGS sequence"/>
</dbReference>
<evidence type="ECO:0000313" key="7">
    <source>
        <dbReference type="EMBL" id="CAD7643733.1"/>
    </source>
</evidence>
<dbReference type="SUPFAM" id="SSF49764">
    <property type="entry name" value="HSP20-like chaperones"/>
    <property type="match status" value="1"/>
</dbReference>
<dbReference type="OrthoDB" id="1431247at2759"/>
<protein>
    <recommendedName>
        <fullName evidence="6">SHSP domain-containing protein</fullName>
    </recommendedName>
</protein>
<keyword evidence="3" id="KW-0862">Zinc</keyword>
<dbReference type="GO" id="GO:0046872">
    <property type="term" value="F:metal ion binding"/>
    <property type="evidence" value="ECO:0007669"/>
    <property type="project" value="UniProtKB-KW"/>
</dbReference>
<evidence type="ECO:0000256" key="3">
    <source>
        <dbReference type="PIRSR" id="PIRSR036514-1"/>
    </source>
</evidence>
<dbReference type="PANTHER" id="PTHR45640:SF13">
    <property type="entry name" value="HEAT SHOCK PROTEIN 22-RELATED"/>
    <property type="match status" value="1"/>
</dbReference>
<dbReference type="PIRSF" id="PIRSF036514">
    <property type="entry name" value="Sm_HSP_B1"/>
    <property type="match status" value="1"/>
</dbReference>
<dbReference type="CDD" id="cd06526">
    <property type="entry name" value="metazoan_ACD"/>
    <property type="match status" value="1"/>
</dbReference>
<dbReference type="GO" id="GO:0042026">
    <property type="term" value="P:protein refolding"/>
    <property type="evidence" value="ECO:0007669"/>
    <property type="project" value="TreeGrafter"/>
</dbReference>
<organism evidence="7">
    <name type="scientific">Oppiella nova</name>
    <dbReference type="NCBI Taxonomy" id="334625"/>
    <lineage>
        <taxon>Eukaryota</taxon>
        <taxon>Metazoa</taxon>
        <taxon>Ecdysozoa</taxon>
        <taxon>Arthropoda</taxon>
        <taxon>Chelicerata</taxon>
        <taxon>Arachnida</taxon>
        <taxon>Acari</taxon>
        <taxon>Acariformes</taxon>
        <taxon>Sarcoptiformes</taxon>
        <taxon>Oribatida</taxon>
        <taxon>Brachypylina</taxon>
        <taxon>Oppioidea</taxon>
        <taxon>Oppiidae</taxon>
        <taxon>Oppiella</taxon>
    </lineage>
</organism>
<comment type="similarity">
    <text evidence="2 4 5">Belongs to the small heat shock protein (HSP20) family.</text>
</comment>
<evidence type="ECO:0000256" key="2">
    <source>
        <dbReference type="PIRNR" id="PIRNR036514"/>
    </source>
</evidence>
<keyword evidence="8" id="KW-1185">Reference proteome</keyword>
<feature type="domain" description="SHSP" evidence="6">
    <location>
        <begin position="64"/>
        <end position="173"/>
    </location>
</feature>
<evidence type="ECO:0000256" key="1">
    <source>
        <dbReference type="ARBA" id="ARBA00023016"/>
    </source>
</evidence>
<evidence type="ECO:0000259" key="6">
    <source>
        <dbReference type="PROSITE" id="PS01031"/>
    </source>
</evidence>
<dbReference type="PRINTS" id="PR00299">
    <property type="entry name" value="ACRYSTALLIN"/>
</dbReference>
<dbReference type="InterPro" id="IPR002068">
    <property type="entry name" value="A-crystallin/Hsp20_dom"/>
</dbReference>